<organism evidence="1 2">
    <name type="scientific">Ephemerocybe angulata</name>
    <dbReference type="NCBI Taxonomy" id="980116"/>
    <lineage>
        <taxon>Eukaryota</taxon>
        <taxon>Fungi</taxon>
        <taxon>Dikarya</taxon>
        <taxon>Basidiomycota</taxon>
        <taxon>Agaricomycotina</taxon>
        <taxon>Agaricomycetes</taxon>
        <taxon>Agaricomycetidae</taxon>
        <taxon>Agaricales</taxon>
        <taxon>Agaricineae</taxon>
        <taxon>Psathyrellaceae</taxon>
        <taxon>Ephemerocybe</taxon>
    </lineage>
</organism>
<dbReference type="Proteomes" id="UP000521943">
    <property type="component" value="Unassembled WGS sequence"/>
</dbReference>
<name>A0A8H6I3F1_9AGAR</name>
<accession>A0A8H6I3F1</accession>
<proteinExistence type="predicted"/>
<gene>
    <name evidence="1" type="ORF">DFP72DRAFT_846556</name>
</gene>
<protein>
    <submittedName>
        <fullName evidence="1">Uncharacterized protein</fullName>
    </submittedName>
</protein>
<evidence type="ECO:0000313" key="2">
    <source>
        <dbReference type="Proteomes" id="UP000521943"/>
    </source>
</evidence>
<comment type="caution">
    <text evidence="1">The sequence shown here is derived from an EMBL/GenBank/DDBJ whole genome shotgun (WGS) entry which is preliminary data.</text>
</comment>
<evidence type="ECO:0000313" key="1">
    <source>
        <dbReference type="EMBL" id="KAF6756713.1"/>
    </source>
</evidence>
<keyword evidence="2" id="KW-1185">Reference proteome</keyword>
<reference evidence="1 2" key="1">
    <citation type="submission" date="2020-07" db="EMBL/GenBank/DDBJ databases">
        <title>Comparative genomics of pyrophilous fungi reveals a link between fire events and developmental genes.</title>
        <authorList>
            <consortium name="DOE Joint Genome Institute"/>
            <person name="Steindorff A.S."/>
            <person name="Carver A."/>
            <person name="Calhoun S."/>
            <person name="Stillman K."/>
            <person name="Liu H."/>
            <person name="Lipzen A."/>
            <person name="Pangilinan J."/>
            <person name="Labutti K."/>
            <person name="Bruns T.D."/>
            <person name="Grigoriev I.V."/>
        </authorList>
    </citation>
    <scope>NUCLEOTIDE SEQUENCE [LARGE SCALE GENOMIC DNA]</scope>
    <source>
        <strain evidence="1 2">CBS 144469</strain>
    </source>
</reference>
<dbReference type="AlphaFoldDB" id="A0A8H6I3F1"/>
<dbReference type="EMBL" id="JACGCI010000025">
    <property type="protein sequence ID" value="KAF6756713.1"/>
    <property type="molecule type" value="Genomic_DNA"/>
</dbReference>
<sequence>MNVAYFGSTRRLRHRALIIRTPSSGDTGMKGGMADWRPSSACKTAVALRVMEEGLTLWDLRGLGRKVFSLGRLRGRLWAVGGGGSGSGPRGNARVMDRRLRLTCAVELYSNVVSLFLRSSMDGKWRGRGAPYKEGVTGVIGTFAGLARRATRSARACDTSSPYLTFLTLSGWIRPTKLRTSEAGNASCIGRPIRGHNNELPYYALKGGWPNRMIANASSRILNLTPGLATRQSLGDSFDIFYEDLPLQRPIFLRISR</sequence>